<dbReference type="Proteomes" id="UP000466514">
    <property type="component" value="Chromosome"/>
</dbReference>
<keyword evidence="3" id="KW-1185">Reference proteome</keyword>
<dbReference type="GO" id="GO:0031412">
    <property type="term" value="P:gas vesicle organization"/>
    <property type="evidence" value="ECO:0007669"/>
    <property type="project" value="InterPro"/>
</dbReference>
<dbReference type="KEGG" id="mpsc:MPSYJ_01410"/>
<proteinExistence type="predicted"/>
<dbReference type="RefSeq" id="WP_163719851.1">
    <property type="nucleotide sequence ID" value="NZ_AP022574.1"/>
</dbReference>
<evidence type="ECO:0000256" key="1">
    <source>
        <dbReference type="SAM" id="MobiDB-lite"/>
    </source>
</evidence>
<organism evidence="2 3">
    <name type="scientific">Mycolicibacterium psychrotolerans</name>
    <dbReference type="NCBI Taxonomy" id="216929"/>
    <lineage>
        <taxon>Bacteria</taxon>
        <taxon>Bacillati</taxon>
        <taxon>Actinomycetota</taxon>
        <taxon>Actinomycetes</taxon>
        <taxon>Mycobacteriales</taxon>
        <taxon>Mycobacteriaceae</taxon>
        <taxon>Mycolicibacterium</taxon>
    </lineage>
</organism>
<evidence type="ECO:0008006" key="4">
    <source>
        <dbReference type="Google" id="ProtNLM"/>
    </source>
</evidence>
<gene>
    <name evidence="2" type="ORF">MPSYJ_01410</name>
</gene>
<evidence type="ECO:0000313" key="2">
    <source>
        <dbReference type="EMBL" id="BBX66680.1"/>
    </source>
</evidence>
<feature type="region of interest" description="Disordered" evidence="1">
    <location>
        <begin position="1"/>
        <end position="20"/>
    </location>
</feature>
<dbReference type="Pfam" id="PF05800">
    <property type="entry name" value="GvpO"/>
    <property type="match status" value="1"/>
</dbReference>
<accession>A0A7I7M3W1</accession>
<protein>
    <recommendedName>
        <fullName evidence="4">Gas vesicle protein GvpO</fullName>
    </recommendedName>
</protein>
<reference evidence="2 3" key="1">
    <citation type="journal article" date="2019" name="Emerg. Microbes Infect.">
        <title>Comprehensive subspecies identification of 175 nontuberculous mycobacteria species based on 7547 genomic profiles.</title>
        <authorList>
            <person name="Matsumoto Y."/>
            <person name="Kinjo T."/>
            <person name="Motooka D."/>
            <person name="Nabeya D."/>
            <person name="Jung N."/>
            <person name="Uechi K."/>
            <person name="Horii T."/>
            <person name="Iida T."/>
            <person name="Fujita J."/>
            <person name="Nakamura S."/>
        </authorList>
    </citation>
    <scope>NUCLEOTIDE SEQUENCE [LARGE SCALE GENOMIC DNA]</scope>
    <source>
        <strain evidence="2 3">JCM 13323</strain>
    </source>
</reference>
<dbReference type="AlphaFoldDB" id="A0A7I7M3W1"/>
<dbReference type="InterPro" id="IPR008634">
    <property type="entry name" value="Gas-vesicle_GvpO"/>
</dbReference>
<evidence type="ECO:0000313" key="3">
    <source>
        <dbReference type="Proteomes" id="UP000466514"/>
    </source>
</evidence>
<sequence length="105" mass="11818">MTQRTRPRSREPAPDEPLTAREAIALVREYLAEMTDGEPTRTTSVTPTESGGWIIEVEAVEDRRIPSSGDILGLYEVEIDFSGEMLAYRRTRRYMRGQTLDGGGQ</sequence>
<dbReference type="EMBL" id="AP022574">
    <property type="protein sequence ID" value="BBX66680.1"/>
    <property type="molecule type" value="Genomic_DNA"/>
</dbReference>
<name>A0A7I7M3W1_9MYCO</name>